<keyword evidence="2" id="KW-1185">Reference proteome</keyword>
<evidence type="ECO:0000313" key="2">
    <source>
        <dbReference type="Proteomes" id="UP001075354"/>
    </source>
</evidence>
<dbReference type="AlphaFoldDB" id="A0AAV7X7G5"/>
<dbReference type="Proteomes" id="UP001075354">
    <property type="component" value="Chromosome 12"/>
</dbReference>
<gene>
    <name evidence="1" type="ORF">ONE63_002214</name>
</gene>
<dbReference type="EMBL" id="JAPTSV010000012">
    <property type="protein sequence ID" value="KAJ1521874.1"/>
    <property type="molecule type" value="Genomic_DNA"/>
</dbReference>
<sequence length="128" mass="14698">MSSASVSTLTFEGLGYVDRGVSEIPISNGCFHLGAPRPEGAVLLEHSEKTFVGLWVVQIFKIFSEDLPIWVATWRLLPKVCCGLVLLHRWKLFKYKLAINLTQQHLVAGQTMEAHYAHRQQYREWSKW</sequence>
<name>A0AAV7X7G5_9NEOP</name>
<comment type="caution">
    <text evidence="1">The sequence shown here is derived from an EMBL/GenBank/DDBJ whole genome shotgun (WGS) entry which is preliminary data.</text>
</comment>
<evidence type="ECO:0000313" key="1">
    <source>
        <dbReference type="EMBL" id="KAJ1521874.1"/>
    </source>
</evidence>
<proteinExistence type="predicted"/>
<accession>A0AAV7X7G5</accession>
<protein>
    <submittedName>
        <fullName evidence="1">Uncharacterized protein</fullName>
    </submittedName>
</protein>
<reference evidence="1" key="1">
    <citation type="submission" date="2022-12" db="EMBL/GenBank/DDBJ databases">
        <title>Chromosome-level genome assembly of the bean flower thrips Megalurothrips usitatus.</title>
        <authorList>
            <person name="Ma L."/>
            <person name="Liu Q."/>
            <person name="Li H."/>
            <person name="Cai W."/>
        </authorList>
    </citation>
    <scope>NUCLEOTIDE SEQUENCE</scope>
    <source>
        <strain evidence="1">Cailab_2022a</strain>
    </source>
</reference>
<organism evidence="1 2">
    <name type="scientific">Megalurothrips usitatus</name>
    <name type="common">bean blossom thrips</name>
    <dbReference type="NCBI Taxonomy" id="439358"/>
    <lineage>
        <taxon>Eukaryota</taxon>
        <taxon>Metazoa</taxon>
        <taxon>Ecdysozoa</taxon>
        <taxon>Arthropoda</taxon>
        <taxon>Hexapoda</taxon>
        <taxon>Insecta</taxon>
        <taxon>Pterygota</taxon>
        <taxon>Neoptera</taxon>
        <taxon>Paraneoptera</taxon>
        <taxon>Thysanoptera</taxon>
        <taxon>Terebrantia</taxon>
        <taxon>Thripoidea</taxon>
        <taxon>Thripidae</taxon>
        <taxon>Megalurothrips</taxon>
    </lineage>
</organism>